<organism evidence="3 4">
    <name type="scientific">Lachnoclostridium phocaeense</name>
    <dbReference type="NCBI Taxonomy" id="1871021"/>
    <lineage>
        <taxon>Bacteria</taxon>
        <taxon>Bacillati</taxon>
        <taxon>Bacillota</taxon>
        <taxon>Clostridia</taxon>
        <taxon>Lachnospirales</taxon>
        <taxon>Lachnospiraceae</taxon>
    </lineage>
</organism>
<gene>
    <name evidence="3" type="ORF">K8V82_03680</name>
</gene>
<evidence type="ECO:0000313" key="4">
    <source>
        <dbReference type="Proteomes" id="UP000769156"/>
    </source>
</evidence>
<sequence length="308" mass="32889">MMKRWKKGAAAVLSAVLALGAFCTPAMADAEMAVLDTPYVSLGADLNASERATVLSLLGVTEEQLQNYTVVTVTNAEEHEYLDSYMDSSVIGTRALSSALVTGREAGNGIQVTTKNISYCTVGMYQNALATAGVENADVVVAGPTQISGTAALIGVMKAYSEMSGEPLQADSVEAATEELVATSQIGEELGNTEQAENLIAAVKEAIVADSVTDPDKIDEVIDDAAGELNITLTDEQKQMIRELMEKIANLDLNVEDLKAQVQGIYDKLDEMGIHISAEQVQGFFAQIGQWFSDIWNQITGWFSSIFG</sequence>
<dbReference type="Pfam" id="PF06207">
    <property type="entry name" value="DUF1002"/>
    <property type="match status" value="1"/>
</dbReference>
<keyword evidence="2" id="KW-0732">Signal</keyword>
<dbReference type="InterPro" id="IPR009343">
    <property type="entry name" value="DUF1002"/>
</dbReference>
<evidence type="ECO:0000313" key="3">
    <source>
        <dbReference type="EMBL" id="HJF93873.1"/>
    </source>
</evidence>
<evidence type="ECO:0000256" key="1">
    <source>
        <dbReference type="SAM" id="Coils"/>
    </source>
</evidence>
<name>A0A921HZU9_9FIRM</name>
<proteinExistence type="predicted"/>
<evidence type="ECO:0000256" key="2">
    <source>
        <dbReference type="SAM" id="SignalP"/>
    </source>
</evidence>
<keyword evidence="1" id="KW-0175">Coiled coil</keyword>
<protein>
    <submittedName>
        <fullName evidence="3">DUF1002 domain-containing protein</fullName>
    </submittedName>
</protein>
<reference evidence="3" key="2">
    <citation type="submission" date="2021-09" db="EMBL/GenBank/DDBJ databases">
        <authorList>
            <person name="Gilroy R."/>
        </authorList>
    </citation>
    <scope>NUCLEOTIDE SEQUENCE</scope>
    <source>
        <strain evidence="3">ChiSjej5B23-16112</strain>
    </source>
</reference>
<dbReference type="AlphaFoldDB" id="A0A921HZU9"/>
<dbReference type="Proteomes" id="UP000769156">
    <property type="component" value="Unassembled WGS sequence"/>
</dbReference>
<reference evidence="3" key="1">
    <citation type="journal article" date="2021" name="PeerJ">
        <title>Extensive microbial diversity within the chicken gut microbiome revealed by metagenomics and culture.</title>
        <authorList>
            <person name="Gilroy R."/>
            <person name="Ravi A."/>
            <person name="Getino M."/>
            <person name="Pursley I."/>
            <person name="Horton D.L."/>
            <person name="Alikhan N.F."/>
            <person name="Baker D."/>
            <person name="Gharbi K."/>
            <person name="Hall N."/>
            <person name="Watson M."/>
            <person name="Adriaenssens E.M."/>
            <person name="Foster-Nyarko E."/>
            <person name="Jarju S."/>
            <person name="Secka A."/>
            <person name="Antonio M."/>
            <person name="Oren A."/>
            <person name="Chaudhuri R.R."/>
            <person name="La Ragione R."/>
            <person name="Hildebrand F."/>
            <person name="Pallen M.J."/>
        </authorList>
    </citation>
    <scope>NUCLEOTIDE SEQUENCE</scope>
    <source>
        <strain evidence="3">ChiSjej5B23-16112</strain>
    </source>
</reference>
<feature type="chain" id="PRO_5037852335" evidence="2">
    <location>
        <begin position="29"/>
        <end position="308"/>
    </location>
</feature>
<dbReference type="EMBL" id="DYVY01000060">
    <property type="protein sequence ID" value="HJF93873.1"/>
    <property type="molecule type" value="Genomic_DNA"/>
</dbReference>
<feature type="coiled-coil region" evidence="1">
    <location>
        <begin position="234"/>
        <end position="268"/>
    </location>
</feature>
<comment type="caution">
    <text evidence="3">The sequence shown here is derived from an EMBL/GenBank/DDBJ whole genome shotgun (WGS) entry which is preliminary data.</text>
</comment>
<accession>A0A921HZU9</accession>
<feature type="signal peptide" evidence="2">
    <location>
        <begin position="1"/>
        <end position="28"/>
    </location>
</feature>